<keyword evidence="2" id="KW-1185">Reference proteome</keyword>
<organism evidence="1 2">
    <name type="scientific">Rhodococcus koreensis</name>
    <dbReference type="NCBI Taxonomy" id="99653"/>
    <lineage>
        <taxon>Bacteria</taxon>
        <taxon>Bacillati</taxon>
        <taxon>Actinomycetota</taxon>
        <taxon>Actinomycetes</taxon>
        <taxon>Mycobacteriales</taxon>
        <taxon>Nocardiaceae</taxon>
        <taxon>Rhodococcus</taxon>
    </lineage>
</organism>
<dbReference type="AlphaFoldDB" id="A0A1H4RKR2"/>
<evidence type="ECO:0000313" key="2">
    <source>
        <dbReference type="Proteomes" id="UP000183561"/>
    </source>
</evidence>
<name>A0A1H4RKR2_9NOCA</name>
<reference evidence="2" key="1">
    <citation type="submission" date="2016-10" db="EMBL/GenBank/DDBJ databases">
        <authorList>
            <person name="Varghese N."/>
            <person name="Submissions S."/>
        </authorList>
    </citation>
    <scope>NUCLEOTIDE SEQUENCE [LARGE SCALE GENOMIC DNA]</scope>
    <source>
        <strain evidence="2">DSM 44498</strain>
    </source>
</reference>
<protein>
    <submittedName>
        <fullName evidence="1">Uncharacterized protein</fullName>
    </submittedName>
</protein>
<gene>
    <name evidence="1" type="ORF">SAMN04490239_3679</name>
</gene>
<sequence length="204" mass="21905">MRILRAFVGGIAGAIILVLGLSLHAPVPTAQAECLRMPYFTPFGYANFDFPPRIVALMNDNEIAVEGITPFEAKPAKTGLYLPIGSHTNYIDACQGVYYPGGPRLISKTGNSVAVENIWLRMDGAYGAVTINGVPQGERMVATYNVGEMMPTLMTPHGGGIGPTYWPFRFSPYFAQVFNDTAGANLVQPGEVFANLDAVGKFAP</sequence>
<dbReference type="EMBL" id="FNSV01000005">
    <property type="protein sequence ID" value="SEC32449.1"/>
    <property type="molecule type" value="Genomic_DNA"/>
</dbReference>
<dbReference type="Proteomes" id="UP000183561">
    <property type="component" value="Unassembled WGS sequence"/>
</dbReference>
<accession>A0A1H4RKR2</accession>
<dbReference type="OrthoDB" id="3524694at2"/>
<proteinExistence type="predicted"/>
<dbReference type="RefSeq" id="WP_072946838.1">
    <property type="nucleotide sequence ID" value="NZ_CP070609.1"/>
</dbReference>
<evidence type="ECO:0000313" key="1">
    <source>
        <dbReference type="EMBL" id="SEC32449.1"/>
    </source>
</evidence>